<evidence type="ECO:0000313" key="3">
    <source>
        <dbReference type="EMBL" id="KXP01093.1"/>
    </source>
</evidence>
<name>A0A137ZSD3_9ACTN</name>
<keyword evidence="4" id="KW-1185">Reference proteome</keyword>
<dbReference type="SUPFAM" id="SSF56349">
    <property type="entry name" value="DNA breaking-rejoining enzymes"/>
    <property type="match status" value="1"/>
</dbReference>
<organism evidence="3 4">
    <name type="scientific">Tsukamurella pseudospumae</name>
    <dbReference type="NCBI Taxonomy" id="239498"/>
    <lineage>
        <taxon>Bacteria</taxon>
        <taxon>Bacillati</taxon>
        <taxon>Actinomycetota</taxon>
        <taxon>Actinomycetes</taxon>
        <taxon>Mycobacteriales</taxon>
        <taxon>Tsukamurellaceae</taxon>
        <taxon>Tsukamurella</taxon>
    </lineage>
</organism>
<dbReference type="Gene3D" id="1.10.443.10">
    <property type="entry name" value="Intergrase catalytic core"/>
    <property type="match status" value="1"/>
</dbReference>
<dbReference type="InterPro" id="IPR002104">
    <property type="entry name" value="Integrase_catalytic"/>
</dbReference>
<dbReference type="EMBL" id="LSRE01000002">
    <property type="protein sequence ID" value="KXP01093.1"/>
    <property type="molecule type" value="Genomic_DNA"/>
</dbReference>
<reference evidence="3 4" key="1">
    <citation type="submission" date="2016-02" db="EMBL/GenBank/DDBJ databases">
        <authorList>
            <person name="Teng J.L."/>
            <person name="Tang Y."/>
            <person name="Huang Y."/>
            <person name="Guo F."/>
            <person name="Wei W."/>
            <person name="Chen J.H."/>
            <person name="Wong S.Y."/>
            <person name="Lau S.K."/>
            <person name="Woo P.C."/>
        </authorList>
    </citation>
    <scope>NUCLEOTIDE SEQUENCE [LARGE SCALE GENOMIC DNA]</scope>
    <source>
        <strain evidence="3 4">JCM 13375</strain>
    </source>
</reference>
<accession>A0A137ZSD3</accession>
<evidence type="ECO:0000256" key="1">
    <source>
        <dbReference type="ARBA" id="ARBA00023172"/>
    </source>
</evidence>
<protein>
    <recommendedName>
        <fullName evidence="2">Tyr recombinase domain-containing protein</fullName>
    </recommendedName>
</protein>
<dbReference type="InterPro" id="IPR013762">
    <property type="entry name" value="Integrase-like_cat_sf"/>
</dbReference>
<evidence type="ECO:0000259" key="2">
    <source>
        <dbReference type="PROSITE" id="PS51898"/>
    </source>
</evidence>
<gene>
    <name evidence="3" type="ORF">AXK61_14050</name>
</gene>
<feature type="domain" description="Tyr recombinase" evidence="2">
    <location>
        <begin position="1"/>
        <end position="69"/>
    </location>
</feature>
<keyword evidence="1" id="KW-0233">DNA recombination</keyword>
<proteinExistence type="predicted"/>
<evidence type="ECO:0000313" key="4">
    <source>
        <dbReference type="Proteomes" id="UP000070409"/>
    </source>
</evidence>
<dbReference type="PROSITE" id="PS51898">
    <property type="entry name" value="TYR_RECOMBINASE"/>
    <property type="match status" value="1"/>
</dbReference>
<sequence length="91" mass="10033">MTEAEAALYESKRFPRVTAHQLRHTAASLMIADGAHIKTIQKQLGHKSATVTLDHYGHLYPDDLDDIAARMGVRFRRGCGKPCGENAGTTR</sequence>
<dbReference type="Pfam" id="PF00589">
    <property type="entry name" value="Phage_integrase"/>
    <property type="match status" value="1"/>
</dbReference>
<dbReference type="RefSeq" id="WP_068743873.1">
    <property type="nucleotide sequence ID" value="NZ_LSRE01000002.1"/>
</dbReference>
<dbReference type="InterPro" id="IPR011010">
    <property type="entry name" value="DNA_brk_join_enz"/>
</dbReference>
<dbReference type="Proteomes" id="UP000070409">
    <property type="component" value="Unassembled WGS sequence"/>
</dbReference>
<comment type="caution">
    <text evidence="3">The sequence shown here is derived from an EMBL/GenBank/DDBJ whole genome shotgun (WGS) entry which is preliminary data.</text>
</comment>